<dbReference type="InterPro" id="IPR027417">
    <property type="entry name" value="P-loop_NTPase"/>
</dbReference>
<evidence type="ECO:0000313" key="1">
    <source>
        <dbReference type="EMBL" id="VAW74647.1"/>
    </source>
</evidence>
<dbReference type="PANTHER" id="PTHR39206">
    <property type="entry name" value="SLL8004 PROTEIN"/>
    <property type="match status" value="1"/>
</dbReference>
<dbReference type="SUPFAM" id="SSF52540">
    <property type="entry name" value="P-loop containing nucleoside triphosphate hydrolases"/>
    <property type="match status" value="1"/>
</dbReference>
<organism evidence="1">
    <name type="scientific">hydrothermal vent metagenome</name>
    <dbReference type="NCBI Taxonomy" id="652676"/>
    <lineage>
        <taxon>unclassified sequences</taxon>
        <taxon>metagenomes</taxon>
        <taxon>ecological metagenomes</taxon>
    </lineage>
</organism>
<dbReference type="PANTHER" id="PTHR39206:SF1">
    <property type="entry name" value="SLL8004 PROTEIN"/>
    <property type="match status" value="1"/>
</dbReference>
<protein>
    <recommendedName>
        <fullName evidence="2">UDP-N-acetylglucosamine kinase</fullName>
    </recommendedName>
</protein>
<accession>A0A3B0YG74</accession>
<sequence>MDRIELEIKVLQDEPVVFIVGGVHGAGKSSFCANLLNLNPIPFVTPEEIKKSLTVDYTQQEIYRRIHKQVYDYLESGQSFIFEHVMSGHYVERLISKAVMFNFNVHLVYIDIESADLACSRVRQRVNQGGHHRERDVIEKRLGESRENFYNNYKNKASSWSLYCNSDIEHRCVATARHSSGVRVYIQSRYKKFIALCNGKS</sequence>
<reference evidence="1" key="1">
    <citation type="submission" date="2018-06" db="EMBL/GenBank/DDBJ databases">
        <authorList>
            <person name="Zhirakovskaya E."/>
        </authorList>
    </citation>
    <scope>NUCLEOTIDE SEQUENCE</scope>
</reference>
<gene>
    <name evidence="1" type="ORF">MNBD_GAMMA12-3528</name>
</gene>
<dbReference type="Gene3D" id="3.40.50.300">
    <property type="entry name" value="P-loop containing nucleotide triphosphate hydrolases"/>
    <property type="match status" value="1"/>
</dbReference>
<dbReference type="Pfam" id="PF13671">
    <property type="entry name" value="AAA_33"/>
    <property type="match status" value="1"/>
</dbReference>
<dbReference type="AlphaFoldDB" id="A0A3B0YG74"/>
<evidence type="ECO:0008006" key="2">
    <source>
        <dbReference type="Google" id="ProtNLM"/>
    </source>
</evidence>
<proteinExistence type="predicted"/>
<name>A0A3B0YG74_9ZZZZ</name>
<dbReference type="EMBL" id="UOFL01000060">
    <property type="protein sequence ID" value="VAW74647.1"/>
    <property type="molecule type" value="Genomic_DNA"/>
</dbReference>